<evidence type="ECO:0000313" key="5">
    <source>
        <dbReference type="Proteomes" id="UP000622648"/>
    </source>
</evidence>
<dbReference type="EMBL" id="SLWO01000001">
    <property type="protein sequence ID" value="TCO31015.1"/>
    <property type="molecule type" value="Genomic_DNA"/>
</dbReference>
<reference evidence="3 4" key="3">
    <citation type="submission" date="2019-03" db="EMBL/GenBank/DDBJ databases">
        <title>Genomic Encyclopedia of Type Strains, Phase IV (KMG-IV): sequencing the most valuable type-strain genomes for metagenomic binning, comparative biology and taxonomic classification.</title>
        <authorList>
            <person name="Goeker M."/>
        </authorList>
    </citation>
    <scope>NUCLEOTIDE SEQUENCE [LARGE SCALE GENOMIC DNA]</scope>
    <source>
        <strain evidence="3 4">DSM 103236</strain>
    </source>
</reference>
<dbReference type="Proteomes" id="UP000295684">
    <property type="component" value="Unassembled WGS sequence"/>
</dbReference>
<comment type="caution">
    <text evidence="3">The sequence shown here is derived from an EMBL/GenBank/DDBJ whole genome shotgun (WGS) entry which is preliminary data.</text>
</comment>
<dbReference type="Pfam" id="PF20026">
    <property type="entry name" value="DUF6434"/>
    <property type="match status" value="1"/>
</dbReference>
<evidence type="ECO:0000313" key="3">
    <source>
        <dbReference type="EMBL" id="TCO31015.1"/>
    </source>
</evidence>
<dbReference type="RefSeq" id="WP_132529175.1">
    <property type="nucleotide sequence ID" value="NZ_BMJO01000001.1"/>
</dbReference>
<accession>A0A4R2HML3</accession>
<feature type="domain" description="DUF6434" evidence="1">
    <location>
        <begin position="4"/>
        <end position="66"/>
    </location>
</feature>
<keyword evidence="5" id="KW-1185">Reference proteome</keyword>
<dbReference type="EMBL" id="BMJO01000001">
    <property type="protein sequence ID" value="GGE42801.1"/>
    <property type="molecule type" value="Genomic_DNA"/>
</dbReference>
<evidence type="ECO:0000313" key="4">
    <source>
        <dbReference type="Proteomes" id="UP000295684"/>
    </source>
</evidence>
<evidence type="ECO:0000313" key="2">
    <source>
        <dbReference type="EMBL" id="GGE42801.1"/>
    </source>
</evidence>
<gene>
    <name evidence="3" type="ORF">EV200_101461</name>
    <name evidence="2" type="ORF">GCM10011413_05970</name>
</gene>
<evidence type="ECO:0000259" key="1">
    <source>
        <dbReference type="Pfam" id="PF20026"/>
    </source>
</evidence>
<protein>
    <recommendedName>
        <fullName evidence="1">DUF6434 domain-containing protein</fullName>
    </recommendedName>
</protein>
<dbReference type="InterPro" id="IPR045492">
    <property type="entry name" value="DUF6434"/>
</dbReference>
<dbReference type="Proteomes" id="UP000622648">
    <property type="component" value="Unassembled WGS sequence"/>
</dbReference>
<proteinExistence type="predicted"/>
<name>A0A4R2HML3_9SPHI</name>
<reference evidence="2" key="1">
    <citation type="journal article" date="2014" name="Int. J. Syst. Evol. Microbiol.">
        <title>Complete genome of a new Firmicutes species belonging to the dominant human colonic microbiota ('Ruminococcus bicirculans') reveals two chromosomes and a selective capacity to utilize plant glucans.</title>
        <authorList>
            <consortium name="NISC Comparative Sequencing Program"/>
            <person name="Wegmann U."/>
            <person name="Louis P."/>
            <person name="Goesmann A."/>
            <person name="Henrissat B."/>
            <person name="Duncan S.H."/>
            <person name="Flint H.J."/>
        </authorList>
    </citation>
    <scope>NUCLEOTIDE SEQUENCE</scope>
    <source>
        <strain evidence="2">CGMCC 1.15644</strain>
    </source>
</reference>
<reference evidence="5" key="2">
    <citation type="journal article" date="2019" name="Int. J. Syst. Evol. Microbiol.">
        <title>The Global Catalogue of Microorganisms (GCM) 10K type strain sequencing project: providing services to taxonomists for standard genome sequencing and annotation.</title>
        <authorList>
            <consortium name="The Broad Institute Genomics Platform"/>
            <consortium name="The Broad Institute Genome Sequencing Center for Infectious Disease"/>
            <person name="Wu L."/>
            <person name="Ma J."/>
        </authorList>
    </citation>
    <scope>NUCLEOTIDE SEQUENCE [LARGE SCALE GENOMIC DNA]</scope>
    <source>
        <strain evidence="5">CGMCC 1.15644</strain>
    </source>
</reference>
<dbReference type="AlphaFoldDB" id="A0A4R2HML3"/>
<reference evidence="2" key="4">
    <citation type="submission" date="2024-05" db="EMBL/GenBank/DDBJ databases">
        <authorList>
            <person name="Sun Q."/>
            <person name="Zhou Y."/>
        </authorList>
    </citation>
    <scope>NUCLEOTIDE SEQUENCE</scope>
    <source>
        <strain evidence="2">CGMCC 1.15644</strain>
    </source>
</reference>
<dbReference type="OrthoDB" id="9778090at2"/>
<sequence length="69" mass="8426">MSKFNWHSEPLSDQTIITKDFKNTQNVRRYFQSHFGESWKNNRTFMARFKENDGKTLKEAVEEFKEQYT</sequence>
<organism evidence="3 4">
    <name type="scientific">Pedobacter psychrotolerans</name>
    <dbReference type="NCBI Taxonomy" id="1843235"/>
    <lineage>
        <taxon>Bacteria</taxon>
        <taxon>Pseudomonadati</taxon>
        <taxon>Bacteroidota</taxon>
        <taxon>Sphingobacteriia</taxon>
        <taxon>Sphingobacteriales</taxon>
        <taxon>Sphingobacteriaceae</taxon>
        <taxon>Pedobacter</taxon>
    </lineage>
</organism>